<evidence type="ECO:0000256" key="2">
    <source>
        <dbReference type="ARBA" id="ARBA00022679"/>
    </source>
</evidence>
<dbReference type="InterPro" id="IPR002052">
    <property type="entry name" value="DNA_methylase_N6_adenine_CS"/>
</dbReference>
<dbReference type="PROSITE" id="PS00092">
    <property type="entry name" value="N6_MTASE"/>
    <property type="match status" value="1"/>
</dbReference>
<dbReference type="InterPro" id="IPR007848">
    <property type="entry name" value="Small_mtfrase_dom"/>
</dbReference>
<dbReference type="PIRSF" id="PIRSF037167">
    <property type="entry name" value="Mtase_YfcB_prd"/>
    <property type="match status" value="1"/>
</dbReference>
<keyword evidence="7" id="KW-1185">Reference proteome</keyword>
<dbReference type="EC" id="2.1.1.298" evidence="4"/>
<dbReference type="Proteomes" id="UP000094329">
    <property type="component" value="Unassembled WGS sequence"/>
</dbReference>
<evidence type="ECO:0000256" key="3">
    <source>
        <dbReference type="ARBA" id="ARBA00022691"/>
    </source>
</evidence>
<keyword evidence="6" id="KW-0687">Ribonucleoprotein</keyword>
<evidence type="ECO:0000259" key="5">
    <source>
        <dbReference type="Pfam" id="PF05175"/>
    </source>
</evidence>
<evidence type="ECO:0000313" key="6">
    <source>
        <dbReference type="EMBL" id="ODN43929.1"/>
    </source>
</evidence>
<dbReference type="CDD" id="cd02440">
    <property type="entry name" value="AdoMet_MTases"/>
    <property type="match status" value="1"/>
</dbReference>
<evidence type="ECO:0000256" key="1">
    <source>
        <dbReference type="ARBA" id="ARBA00022603"/>
    </source>
</evidence>
<dbReference type="NCBIfam" id="TIGR00536">
    <property type="entry name" value="hemK_fam"/>
    <property type="match status" value="1"/>
</dbReference>
<keyword evidence="6" id="KW-0689">Ribosomal protein</keyword>
<name>A0ABX3A5L0_9GAMM</name>
<dbReference type="InterPro" id="IPR019874">
    <property type="entry name" value="RF_methyltr_PrmC"/>
</dbReference>
<keyword evidence="1 4" id="KW-0489">Methyltransferase</keyword>
<dbReference type="NCBIfam" id="TIGR03534">
    <property type="entry name" value="RF_mod_PrmC"/>
    <property type="match status" value="1"/>
</dbReference>
<dbReference type="Pfam" id="PF05175">
    <property type="entry name" value="MTS"/>
    <property type="match status" value="1"/>
</dbReference>
<keyword evidence="3 4" id="KW-0949">S-adenosyl-L-methionine</keyword>
<dbReference type="InterPro" id="IPR017127">
    <property type="entry name" value="Ribosome_uL3_MTase"/>
</dbReference>
<evidence type="ECO:0000256" key="4">
    <source>
        <dbReference type="HAMAP-Rule" id="MF_02125"/>
    </source>
</evidence>
<organism evidence="6 7">
    <name type="scientific">Piscirickettsia litoralis</name>
    <dbReference type="NCBI Taxonomy" id="1891921"/>
    <lineage>
        <taxon>Bacteria</taxon>
        <taxon>Pseudomonadati</taxon>
        <taxon>Pseudomonadota</taxon>
        <taxon>Gammaproteobacteria</taxon>
        <taxon>Thiotrichales</taxon>
        <taxon>Piscirickettsiaceae</taxon>
        <taxon>Piscirickettsia</taxon>
    </lineage>
</organism>
<dbReference type="HAMAP" id="MF_02125">
    <property type="entry name" value="L3_methyltr_PrmB"/>
    <property type="match status" value="1"/>
</dbReference>
<dbReference type="RefSeq" id="WP_069313725.1">
    <property type="nucleotide sequence ID" value="NZ_MDTU01000001.1"/>
</dbReference>
<gene>
    <name evidence="4" type="primary">prmB</name>
    <name evidence="6" type="ORF">BGC07_14850</name>
</gene>
<comment type="catalytic activity">
    <reaction evidence="4">
        <text>L-glutaminyl-[ribosomal protein uL3] + S-adenosyl-L-methionine = N(5)-methyl-L-glutaminyl-[ribosomal protein uL3] + S-adenosyl-L-homocysteine + H(+)</text>
        <dbReference type="Rhea" id="RHEA:45020"/>
        <dbReference type="Rhea" id="RHEA-COMP:11063"/>
        <dbReference type="Rhea" id="RHEA-COMP:11064"/>
        <dbReference type="ChEBI" id="CHEBI:15378"/>
        <dbReference type="ChEBI" id="CHEBI:30011"/>
        <dbReference type="ChEBI" id="CHEBI:57856"/>
        <dbReference type="ChEBI" id="CHEBI:59789"/>
        <dbReference type="ChEBI" id="CHEBI:61891"/>
        <dbReference type="EC" id="2.1.1.298"/>
    </reaction>
</comment>
<dbReference type="NCBIfam" id="TIGR03533">
    <property type="entry name" value="L3_gln_methyl"/>
    <property type="match status" value="1"/>
</dbReference>
<proteinExistence type="inferred from homology"/>
<protein>
    <recommendedName>
        <fullName evidence="4">Ribosomal protein uL3 glutamine methyltransferase</fullName>
        <shortName evidence="4">uL3 MTase</shortName>
        <ecNumber evidence="4">2.1.1.298</ecNumber>
    </recommendedName>
    <alternativeName>
        <fullName evidence="4">N5-glutamine methyltransferase PrmB</fullName>
    </alternativeName>
</protein>
<dbReference type="PANTHER" id="PTHR47806:SF1">
    <property type="entry name" value="RIBOSOMAL PROTEIN UL3 GLUTAMINE METHYLTRANSFERASE"/>
    <property type="match status" value="1"/>
</dbReference>
<sequence length="308" mass="35323">MKRELTVINKAVQTDLHTIGDWLRWMVSSFQRAELFYGHGTDNPWDDAVQLLRHALSWPGEIPREMMNARLTSGEKQQLLVLVEQRVNLRKPVPYITHEAWFYNLDFYVDENVLIPRSPIAELIEQHFEPWVESSKIHRVLDLCTGSGCIGIACAVELPETLVDCVDISKEALQIARRNVDHHDLDERVNLIESDLFDQIQGKYDVIVSNPPYVDAEDMSSLPDEYRHEPALALEAGHDGLDIVRRMLKEGKHYLNPHGVMIIEVGNSAVALEDSFPTVPFTWLEFERGGSGVFVISYEELVRYQNIF</sequence>
<dbReference type="GO" id="GO:0005840">
    <property type="term" value="C:ribosome"/>
    <property type="evidence" value="ECO:0007669"/>
    <property type="project" value="UniProtKB-KW"/>
</dbReference>
<dbReference type="PANTHER" id="PTHR47806">
    <property type="entry name" value="50S RIBOSOMAL PROTEIN L3 GLUTAMINE METHYLTRANSFERASE"/>
    <property type="match status" value="1"/>
</dbReference>
<dbReference type="Gene3D" id="1.10.8.10">
    <property type="entry name" value="DNA helicase RuvA subunit, C-terminal domain"/>
    <property type="match status" value="1"/>
</dbReference>
<feature type="domain" description="Methyltransferase small" evidence="5">
    <location>
        <begin position="136"/>
        <end position="218"/>
    </location>
</feature>
<keyword evidence="2 4" id="KW-0808">Transferase</keyword>
<dbReference type="SUPFAM" id="SSF53335">
    <property type="entry name" value="S-adenosyl-L-methionine-dependent methyltransferases"/>
    <property type="match status" value="1"/>
</dbReference>
<comment type="caution">
    <text evidence="6">The sequence shown here is derived from an EMBL/GenBank/DDBJ whole genome shotgun (WGS) entry which is preliminary data.</text>
</comment>
<comment type="function">
    <text evidence="4">Methylates ribosomal protein uL3 on a specific glutamine residue.</text>
</comment>
<dbReference type="EMBL" id="MDTU01000001">
    <property type="protein sequence ID" value="ODN43929.1"/>
    <property type="molecule type" value="Genomic_DNA"/>
</dbReference>
<dbReference type="InterPro" id="IPR004556">
    <property type="entry name" value="HemK-like"/>
</dbReference>
<dbReference type="InterPro" id="IPR029063">
    <property type="entry name" value="SAM-dependent_MTases_sf"/>
</dbReference>
<evidence type="ECO:0000313" key="7">
    <source>
        <dbReference type="Proteomes" id="UP000094329"/>
    </source>
</evidence>
<dbReference type="GO" id="GO:0008168">
    <property type="term" value="F:methyltransferase activity"/>
    <property type="evidence" value="ECO:0007669"/>
    <property type="project" value="UniProtKB-KW"/>
</dbReference>
<dbReference type="GO" id="GO:0032259">
    <property type="term" value="P:methylation"/>
    <property type="evidence" value="ECO:0007669"/>
    <property type="project" value="UniProtKB-KW"/>
</dbReference>
<accession>A0ABX3A5L0</accession>
<comment type="similarity">
    <text evidence="4">Belongs to the protein N5-glutamine methyltransferase family. PrmB subfamily.</text>
</comment>
<reference evidence="6 7" key="1">
    <citation type="submission" date="2016-08" db="EMBL/GenBank/DDBJ databases">
        <title>Draft genome sequence of Candidatus Piscirickettsia litoralis, from seawater.</title>
        <authorList>
            <person name="Wan X."/>
            <person name="Lee A.J."/>
            <person name="Hou S."/>
            <person name="Donachie S.P."/>
        </authorList>
    </citation>
    <scope>NUCLEOTIDE SEQUENCE [LARGE SCALE GENOMIC DNA]</scope>
    <source>
        <strain evidence="6 7">Y2</strain>
    </source>
</reference>
<dbReference type="Gene3D" id="3.40.50.150">
    <property type="entry name" value="Vaccinia Virus protein VP39"/>
    <property type="match status" value="1"/>
</dbReference>